<gene>
    <name evidence="1" type="ORF">MW7_014085</name>
</gene>
<reference evidence="1" key="1">
    <citation type="submission" date="2019-05" db="EMBL/GenBank/DDBJ databases">
        <title>Revised genome assembly of Burkholderiaceae (previously Ralstonia) sp. PBA.</title>
        <authorList>
            <person name="Gan H.M."/>
        </authorList>
    </citation>
    <scope>NUCLEOTIDE SEQUENCE</scope>
    <source>
        <strain evidence="1">PBA</strain>
    </source>
</reference>
<comment type="caution">
    <text evidence="1">The sequence shown here is derived from an EMBL/GenBank/DDBJ whole genome shotgun (WGS) entry which is preliminary data.</text>
</comment>
<proteinExistence type="predicted"/>
<dbReference type="Proteomes" id="UP000004277">
    <property type="component" value="Unassembled WGS sequence"/>
</dbReference>
<protein>
    <submittedName>
        <fullName evidence="1">Uncharacterized protein</fullName>
    </submittedName>
</protein>
<organism evidence="1 2">
    <name type="scientific">Imbroritus primus</name>
    <dbReference type="NCBI Taxonomy" id="3058603"/>
    <lineage>
        <taxon>Bacteria</taxon>
        <taxon>Pseudomonadati</taxon>
        <taxon>Pseudomonadota</taxon>
        <taxon>Betaproteobacteria</taxon>
        <taxon>Burkholderiales</taxon>
        <taxon>Burkholderiaceae</taxon>
        <taxon>Imbroritus</taxon>
    </lineage>
</organism>
<dbReference type="EMBL" id="AKCV02000025">
    <property type="protein sequence ID" value="TMS57087.1"/>
    <property type="molecule type" value="Genomic_DNA"/>
</dbReference>
<sequence length="134" mass="13686">MTIQNFSLGQPGGVAAGGGGTATFDLNGAGAAPAGDVARFDQAMTADSNKSELQPLEQTGGSLPSMGARILEGFTGMSNNYAAVMKRVSGTAGREMETVQLLRNLADMMQLSNDTGLLSKVVGKGTQTVSDLTK</sequence>
<keyword evidence="2" id="KW-1185">Reference proteome</keyword>
<accession>A0ACD3SLG4</accession>
<evidence type="ECO:0000313" key="1">
    <source>
        <dbReference type="EMBL" id="TMS57087.1"/>
    </source>
</evidence>
<name>A0ACD3SLG4_9BURK</name>
<evidence type="ECO:0000313" key="2">
    <source>
        <dbReference type="Proteomes" id="UP000004277"/>
    </source>
</evidence>